<dbReference type="InterPro" id="IPR003018">
    <property type="entry name" value="GAF"/>
</dbReference>
<dbReference type="PANTHER" id="PTHR43155">
    <property type="entry name" value="CYCLIC DI-GMP PHOSPHODIESTERASE PA4108-RELATED"/>
    <property type="match status" value="1"/>
</dbReference>
<organism evidence="2 3">
    <name type="scientific">Paraglaciecola hydrolytica</name>
    <dbReference type="NCBI Taxonomy" id="1799789"/>
    <lineage>
        <taxon>Bacteria</taxon>
        <taxon>Pseudomonadati</taxon>
        <taxon>Pseudomonadota</taxon>
        <taxon>Gammaproteobacteria</taxon>
        <taxon>Alteromonadales</taxon>
        <taxon>Alteromonadaceae</taxon>
        <taxon>Paraglaciecola</taxon>
    </lineage>
</organism>
<dbReference type="PANTHER" id="PTHR43155:SF2">
    <property type="entry name" value="CYCLIC DI-GMP PHOSPHODIESTERASE PA4108"/>
    <property type="match status" value="1"/>
</dbReference>
<dbReference type="GO" id="GO:0008081">
    <property type="term" value="F:phosphoric diester hydrolase activity"/>
    <property type="evidence" value="ECO:0007669"/>
    <property type="project" value="UniProtKB-ARBA"/>
</dbReference>
<accession>A0A136A5J6</accession>
<evidence type="ECO:0000313" key="2">
    <source>
        <dbReference type="EMBL" id="KXI30400.1"/>
    </source>
</evidence>
<comment type="caution">
    <text evidence="2">The sequence shown here is derived from an EMBL/GenBank/DDBJ whole genome shotgun (WGS) entry which is preliminary data.</text>
</comment>
<dbReference type="CDD" id="cd00077">
    <property type="entry name" value="HDc"/>
    <property type="match status" value="1"/>
</dbReference>
<dbReference type="Pfam" id="PF13487">
    <property type="entry name" value="HD_5"/>
    <property type="match status" value="1"/>
</dbReference>
<dbReference type="SUPFAM" id="SSF55781">
    <property type="entry name" value="GAF domain-like"/>
    <property type="match status" value="1"/>
</dbReference>
<feature type="domain" description="HD-GYP" evidence="1">
    <location>
        <begin position="304"/>
        <end position="517"/>
    </location>
</feature>
<protein>
    <submittedName>
        <fullName evidence="2">Phosphohydrolase</fullName>
    </submittedName>
</protein>
<keyword evidence="2" id="KW-0378">Hydrolase</keyword>
<dbReference type="SUPFAM" id="SSF109604">
    <property type="entry name" value="HD-domain/PDEase-like"/>
    <property type="match status" value="1"/>
</dbReference>
<evidence type="ECO:0000259" key="1">
    <source>
        <dbReference type="PROSITE" id="PS51832"/>
    </source>
</evidence>
<dbReference type="InterPro" id="IPR037522">
    <property type="entry name" value="HD_GYP_dom"/>
</dbReference>
<dbReference type="EMBL" id="LSNE01000003">
    <property type="protein sequence ID" value="KXI30400.1"/>
    <property type="molecule type" value="Genomic_DNA"/>
</dbReference>
<dbReference type="STRING" id="1799789.AX660_10555"/>
<dbReference type="Gene3D" id="1.10.3210.10">
    <property type="entry name" value="Hypothetical protein af1432"/>
    <property type="match status" value="2"/>
</dbReference>
<dbReference type="SMART" id="SM00065">
    <property type="entry name" value="GAF"/>
    <property type="match status" value="1"/>
</dbReference>
<dbReference type="Pfam" id="PF01590">
    <property type="entry name" value="GAF"/>
    <property type="match status" value="1"/>
</dbReference>
<keyword evidence="3" id="KW-1185">Reference proteome</keyword>
<proteinExistence type="predicted"/>
<reference evidence="3" key="1">
    <citation type="submission" date="2016-02" db="EMBL/GenBank/DDBJ databases">
        <authorList>
            <person name="Schultz-Johansen M."/>
            <person name="Glaring M.A."/>
            <person name="Bech P.K."/>
            <person name="Stougaard P."/>
        </authorList>
    </citation>
    <scope>NUCLEOTIDE SEQUENCE [LARGE SCALE GENOMIC DNA]</scope>
    <source>
        <strain evidence="3">S66</strain>
    </source>
</reference>
<name>A0A136A5J6_9ALTE</name>
<gene>
    <name evidence="2" type="ORF">AX660_10555</name>
</gene>
<dbReference type="Proteomes" id="UP000070299">
    <property type="component" value="Unassembled WGS sequence"/>
</dbReference>
<dbReference type="PROSITE" id="PS51832">
    <property type="entry name" value="HD_GYP"/>
    <property type="match status" value="1"/>
</dbReference>
<dbReference type="RefSeq" id="WP_068374779.1">
    <property type="nucleotide sequence ID" value="NZ_LSNE01000003.1"/>
</dbReference>
<dbReference type="Gene3D" id="3.30.450.40">
    <property type="match status" value="1"/>
</dbReference>
<sequence length="534" mass="59695">MHVSHILNEFLNVSVALSTEKNTSRLLESILLSAKKLANADGGTIYSVNDKNELVFDTLFNDSLKLHIGGSSNSIASLNSIPIYIDGEVNKSAIVAQAAATGEVINLDDMEQASQLHSQRSKAIDQQYNYHTKSILTIPMKNHEGDLSGVLQLVNARKENSDTVIAFSTELSRTVEALASLASVALTNRQLIDNMEELFQAFTRLIAKAIDEKSPYTGGHCRRVPELTMMIAEAVHRHTEGPMAAFTMTDADRHELNLAGWIHDCGKVATPEYVMDKSKKLETVFDRIALVETRFELAKREVEIHYLQQLANTNDAVTKAALKLERDTQLSRLTSDLNFVVTANTGGEFMKPEDQAYLVTIGQSQSVNINGKPTALLSDNEIYNLRTARGTLNPEERTIINRHMDITVEMLDTLPFPKHLKRVPEFAGGHHEKMDGTGYPKRLKRDEMSIPARIMAIADIFEALTAADRPYKDAKKISECLRIMGFMKKDSHIDPDLFDVFIKEKVYQEYALKFLKPEQLDEIDLSKIPGFSLS</sequence>
<evidence type="ECO:0000313" key="3">
    <source>
        <dbReference type="Proteomes" id="UP000070299"/>
    </source>
</evidence>
<dbReference type="OrthoDB" id="9764808at2"/>
<dbReference type="InterPro" id="IPR029016">
    <property type="entry name" value="GAF-like_dom_sf"/>
</dbReference>
<dbReference type="AlphaFoldDB" id="A0A136A5J6"/>
<dbReference type="InterPro" id="IPR003607">
    <property type="entry name" value="HD/PDEase_dom"/>
</dbReference>
<dbReference type="SMART" id="SM00471">
    <property type="entry name" value="HDc"/>
    <property type="match status" value="1"/>
</dbReference>